<feature type="compositionally biased region" description="Basic and acidic residues" evidence="2">
    <location>
        <begin position="169"/>
        <end position="179"/>
    </location>
</feature>
<name>A0AAF0AU50_9SCHI</name>
<evidence type="ECO:0000259" key="3">
    <source>
        <dbReference type="PROSITE" id="PS00745"/>
    </source>
</evidence>
<dbReference type="KEGG" id="som:SOMG_00301"/>
<evidence type="ECO:0000313" key="4">
    <source>
        <dbReference type="EMBL" id="WBW70595.1"/>
    </source>
</evidence>
<feature type="compositionally biased region" description="Basic residues" evidence="2">
    <location>
        <begin position="180"/>
        <end position="192"/>
    </location>
</feature>
<dbReference type="SUPFAM" id="SSF75620">
    <property type="entry name" value="Release factor"/>
    <property type="match status" value="1"/>
</dbReference>
<dbReference type="InterPro" id="IPR052104">
    <property type="entry name" value="Mito_Release_Factor_mL62"/>
</dbReference>
<sequence length="192" mass="22231">MIRKGFVWYSFQRGSLFHTCSHLNFSKKQSRQEVLFTKEQMNELGSFLEQNWKPTKDQVEIKFARSSGPGGQNVNKLNTKVMVSLPLENLRSSVPSFLLKHIYSCQELRRFRVNNHLQIQSQTTRTQAKNIEDALTRLANLLQDVARSLYAAPPSPEKIKRVSALKENANSKRLDEKKMKSYKKSSRRVSID</sequence>
<feature type="region of interest" description="Disordered" evidence="2">
    <location>
        <begin position="161"/>
        <end position="192"/>
    </location>
</feature>
<dbReference type="GeneID" id="80873784"/>
<dbReference type="InterPro" id="IPR000352">
    <property type="entry name" value="Pep_chain_release_fac_I"/>
</dbReference>
<feature type="domain" description="Prokaryotic-type class I peptide chain release factors" evidence="3">
    <location>
        <begin position="65"/>
        <end position="81"/>
    </location>
</feature>
<organism evidence="4 5">
    <name type="scientific">Schizosaccharomyces osmophilus</name>
    <dbReference type="NCBI Taxonomy" id="2545709"/>
    <lineage>
        <taxon>Eukaryota</taxon>
        <taxon>Fungi</taxon>
        <taxon>Dikarya</taxon>
        <taxon>Ascomycota</taxon>
        <taxon>Taphrinomycotina</taxon>
        <taxon>Schizosaccharomycetes</taxon>
        <taxon>Schizosaccharomycetales</taxon>
        <taxon>Schizosaccharomycetaceae</taxon>
        <taxon>Schizosaccharomyces</taxon>
    </lineage>
</organism>
<dbReference type="PANTHER" id="PTHR11075:SF54">
    <property type="entry name" value="LARGE RIBOSOMAL SUBUNIT PROTEIN ML62"/>
    <property type="match status" value="1"/>
</dbReference>
<dbReference type="PROSITE" id="PS00745">
    <property type="entry name" value="RF_PROK_I"/>
    <property type="match status" value="1"/>
</dbReference>
<keyword evidence="5" id="KW-1185">Reference proteome</keyword>
<dbReference type="GO" id="GO:0004045">
    <property type="term" value="F:peptidyl-tRNA hydrolase activity"/>
    <property type="evidence" value="ECO:0007669"/>
    <property type="project" value="TreeGrafter"/>
</dbReference>
<comment type="similarity">
    <text evidence="1">Belongs to the prokaryotic/mitochondrial release factor family.</text>
</comment>
<dbReference type="AlphaFoldDB" id="A0AAF0AU50"/>
<evidence type="ECO:0000313" key="5">
    <source>
        <dbReference type="Proteomes" id="UP001212411"/>
    </source>
</evidence>
<protein>
    <submittedName>
        <fullName evidence="4">Mitochondrial translation release factor</fullName>
    </submittedName>
</protein>
<dbReference type="PANTHER" id="PTHR11075">
    <property type="entry name" value="PEPTIDE CHAIN RELEASE FACTOR"/>
    <property type="match status" value="1"/>
</dbReference>
<dbReference type="GO" id="GO:0016150">
    <property type="term" value="F:translation release factor activity, codon nonspecific"/>
    <property type="evidence" value="ECO:0007669"/>
    <property type="project" value="TreeGrafter"/>
</dbReference>
<dbReference type="RefSeq" id="XP_056034838.1">
    <property type="nucleotide sequence ID" value="XM_056179095.1"/>
</dbReference>
<gene>
    <name evidence="4" type="primary">pth4</name>
    <name evidence="4" type="ORF">SOMG_00301</name>
</gene>
<evidence type="ECO:0000256" key="2">
    <source>
        <dbReference type="SAM" id="MobiDB-lite"/>
    </source>
</evidence>
<dbReference type="Pfam" id="PF00472">
    <property type="entry name" value="RF-1"/>
    <property type="match status" value="1"/>
</dbReference>
<proteinExistence type="inferred from homology"/>
<evidence type="ECO:0000256" key="1">
    <source>
        <dbReference type="ARBA" id="ARBA00010835"/>
    </source>
</evidence>
<accession>A0AAF0AU50</accession>
<dbReference type="InterPro" id="IPR045853">
    <property type="entry name" value="Pep_chain_release_fac_I_sf"/>
</dbReference>
<dbReference type="EMBL" id="CP115611">
    <property type="protein sequence ID" value="WBW70595.1"/>
    <property type="molecule type" value="Genomic_DNA"/>
</dbReference>
<dbReference type="GO" id="GO:0070126">
    <property type="term" value="P:mitochondrial translational termination"/>
    <property type="evidence" value="ECO:0007669"/>
    <property type="project" value="TreeGrafter"/>
</dbReference>
<dbReference type="GO" id="GO:0005762">
    <property type="term" value="C:mitochondrial large ribosomal subunit"/>
    <property type="evidence" value="ECO:0007669"/>
    <property type="project" value="TreeGrafter"/>
</dbReference>
<reference evidence="4 5" key="1">
    <citation type="journal article" date="2023" name="G3 (Bethesda)">
        <title>A high-quality reference genome for the fission yeast Schizosaccharomyces osmophilus.</title>
        <authorList>
            <person name="Jia G.S."/>
            <person name="Zhang W.C."/>
            <person name="Liang Y."/>
            <person name="Liu X.H."/>
            <person name="Rhind N."/>
            <person name="Pidoux A."/>
            <person name="Brysch-Herzberg M."/>
            <person name="Du L.L."/>
        </authorList>
    </citation>
    <scope>NUCLEOTIDE SEQUENCE [LARGE SCALE GENOMIC DNA]</scope>
    <source>
        <strain evidence="4 5">CBS 15793</strain>
    </source>
</reference>
<dbReference type="Gene3D" id="3.30.160.20">
    <property type="match status" value="1"/>
</dbReference>
<dbReference type="Proteomes" id="UP001212411">
    <property type="component" value="Chromosome 1"/>
</dbReference>